<gene>
    <name evidence="2" type="ORF">FH965_38575</name>
</gene>
<evidence type="ECO:0000313" key="2">
    <source>
        <dbReference type="EMBL" id="QDQ15735.1"/>
    </source>
</evidence>
<feature type="region of interest" description="Disordered" evidence="1">
    <location>
        <begin position="204"/>
        <end position="277"/>
    </location>
</feature>
<dbReference type="RefSeq" id="WP_144322937.1">
    <property type="nucleotide sequence ID" value="NZ_CP040916.1"/>
</dbReference>
<evidence type="ECO:0000313" key="3">
    <source>
        <dbReference type="Proteomes" id="UP000316806"/>
    </source>
</evidence>
<feature type="compositionally biased region" description="Basic and acidic residues" evidence="1">
    <location>
        <begin position="266"/>
        <end position="277"/>
    </location>
</feature>
<feature type="compositionally biased region" description="Basic and acidic residues" evidence="1">
    <location>
        <begin position="204"/>
        <end position="221"/>
    </location>
</feature>
<dbReference type="EMBL" id="CP040916">
    <property type="protein sequence ID" value="QDQ15735.1"/>
    <property type="molecule type" value="Genomic_DNA"/>
</dbReference>
<proteinExistence type="predicted"/>
<dbReference type="SUPFAM" id="SSF53474">
    <property type="entry name" value="alpha/beta-Hydrolases"/>
    <property type="match status" value="1"/>
</dbReference>
<evidence type="ECO:0008006" key="4">
    <source>
        <dbReference type="Google" id="ProtNLM"/>
    </source>
</evidence>
<protein>
    <recommendedName>
        <fullName evidence="4">Serine-threonine protein kinase</fullName>
    </recommendedName>
</protein>
<name>A0A516RJD3_STRST</name>
<sequence>MRDTRETGDRTTSALPWWDIGFDVHGDAVDERQGDRVAEAVREAGVRHLVVLAHTAHHEPGLTERVDARCRALFAETGGTDSVGLLGVRWPSMCFARPEDDRKERPADTGLTDTDLAGLGRVFPEGEATLARLLGLLDERPPGNGPLDDVGIALRRLVEQPLDTPVHAYGTDLGADVLPQTDPAMLIDSPTQVCEGFAEALDAARQETDGVEERSPERFEEAQSGSGAPEVSEHGTLAETGTAGPRPADDPTQRLSRPESLAPSERPLRDPRAESVPDRVWDGARQLLCQVASYAMRRHAGLVGERGLAPLLRSLAEDLPDTRVHLVGHGEGARLVAYAARGLGPGERVASLCLFQAALSHFAFAEHLPQLSGGGALAGLHRRVKGPIVCCYSHHDLELGLFFPLACRRIGDGALLSGAGRTWGALGYDGIQGLDGSPALTLADALAEGALPSSGYVGVDASELIREGGPPRGAHYDVFHQDLVRLVRAAGGLA</sequence>
<dbReference type="AlphaFoldDB" id="A0A516RJD3"/>
<accession>A0A516RJD3</accession>
<dbReference type="Proteomes" id="UP000316806">
    <property type="component" value="Chromosome"/>
</dbReference>
<evidence type="ECO:0000256" key="1">
    <source>
        <dbReference type="SAM" id="MobiDB-lite"/>
    </source>
</evidence>
<reference evidence="2 3" key="1">
    <citation type="journal article" date="2019" name="J. Ind. Microbiol. Biotechnol.">
        <title>The complete genomic sequence of Streptomyces spectabilis NRRL-2792 and identification of secondary metabolite biosynthetic gene clusters.</title>
        <authorList>
            <person name="Sinha A."/>
            <person name="Phillips-Salemka S."/>
            <person name="Niraula T.A."/>
            <person name="Short K.A."/>
            <person name="Niraula N.P."/>
        </authorList>
    </citation>
    <scope>NUCLEOTIDE SEQUENCE [LARGE SCALE GENOMIC DNA]</scope>
    <source>
        <strain evidence="2 3">NRRL 2792</strain>
    </source>
</reference>
<organism evidence="2 3">
    <name type="scientific">Streptomyces spectabilis</name>
    <dbReference type="NCBI Taxonomy" id="68270"/>
    <lineage>
        <taxon>Bacteria</taxon>
        <taxon>Bacillati</taxon>
        <taxon>Actinomycetota</taxon>
        <taxon>Actinomycetes</taxon>
        <taxon>Kitasatosporales</taxon>
        <taxon>Streptomycetaceae</taxon>
        <taxon>Streptomyces</taxon>
    </lineage>
</organism>
<dbReference type="InterPro" id="IPR029058">
    <property type="entry name" value="AB_hydrolase_fold"/>
</dbReference>